<dbReference type="PROSITE" id="PS51012">
    <property type="entry name" value="ABC_TM2"/>
    <property type="match status" value="1"/>
</dbReference>
<evidence type="ECO:0000259" key="7">
    <source>
        <dbReference type="PROSITE" id="PS51012"/>
    </source>
</evidence>
<dbReference type="Proteomes" id="UP001610990">
    <property type="component" value="Unassembled WGS sequence"/>
</dbReference>
<feature type="transmembrane region" description="Helical" evidence="6">
    <location>
        <begin position="166"/>
        <end position="186"/>
    </location>
</feature>
<feature type="transmembrane region" description="Helical" evidence="6">
    <location>
        <begin position="102"/>
        <end position="124"/>
    </location>
</feature>
<keyword evidence="9" id="KW-1185">Reference proteome</keyword>
<reference evidence="8 9" key="1">
    <citation type="submission" date="2024-10" db="EMBL/GenBank/DDBJ databases">
        <title>The Natural Products Discovery Center: Release of the First 8490 Sequenced Strains for Exploring Actinobacteria Biosynthetic Diversity.</title>
        <authorList>
            <person name="Kalkreuter E."/>
            <person name="Kautsar S.A."/>
            <person name="Yang D."/>
            <person name="Bader C.D."/>
            <person name="Teijaro C.N."/>
            <person name="Fluegel L."/>
            <person name="Davis C.M."/>
            <person name="Simpson J.R."/>
            <person name="Lauterbach L."/>
            <person name="Steele A.D."/>
            <person name="Gui C."/>
            <person name="Meng S."/>
            <person name="Li G."/>
            <person name="Viehrig K."/>
            <person name="Ye F."/>
            <person name="Su P."/>
            <person name="Kiefer A.F."/>
            <person name="Nichols A."/>
            <person name="Cepeda A.J."/>
            <person name="Yan W."/>
            <person name="Fan B."/>
            <person name="Jiang Y."/>
            <person name="Adhikari A."/>
            <person name="Zheng C.-J."/>
            <person name="Schuster L."/>
            <person name="Cowan T.M."/>
            <person name="Smanski M.J."/>
            <person name="Chevrette M.G."/>
            <person name="De Carvalho L.P.S."/>
            <person name="Shen B."/>
        </authorList>
    </citation>
    <scope>NUCLEOTIDE SEQUENCE [LARGE SCALE GENOMIC DNA]</scope>
    <source>
        <strain evidence="8 9">NPDC018013</strain>
    </source>
</reference>
<keyword evidence="5" id="KW-0046">Antibiotic resistance</keyword>
<evidence type="ECO:0000256" key="5">
    <source>
        <dbReference type="ARBA" id="ARBA00023251"/>
    </source>
</evidence>
<dbReference type="Pfam" id="PF12698">
    <property type="entry name" value="ABC2_membrane_3"/>
    <property type="match status" value="1"/>
</dbReference>
<dbReference type="RefSeq" id="WP_397675682.1">
    <property type="nucleotide sequence ID" value="NZ_JBIRGH010000026.1"/>
</dbReference>
<comment type="caution">
    <text evidence="8">The sequence shown here is derived from an EMBL/GenBank/DDBJ whole genome shotgun (WGS) entry which is preliminary data.</text>
</comment>
<evidence type="ECO:0000256" key="1">
    <source>
        <dbReference type="ARBA" id="ARBA00004141"/>
    </source>
</evidence>
<dbReference type="PIRSF" id="PIRSF006648">
    <property type="entry name" value="DrrB"/>
    <property type="match status" value="1"/>
</dbReference>
<accession>A0ABW7RKV4</accession>
<proteinExistence type="predicted"/>
<feature type="transmembrane region" description="Helical" evidence="6">
    <location>
        <begin position="224"/>
        <end position="245"/>
    </location>
</feature>
<name>A0ABW7RKV4_9ACTN</name>
<dbReference type="EMBL" id="JBIRGH010000026">
    <property type="protein sequence ID" value="MFH8588712.1"/>
    <property type="molecule type" value="Genomic_DNA"/>
</dbReference>
<sequence length="259" mass="27310">MRQFFSDSWIAFRALYRYFNPIAYAATAILLPAEQMLLYVLLGRYVGGPDRVQFLVLGACMVMAGISGLSAANLMAEERASGTLPMVLVSPVSRTRVYLQRAIFFVADATFAVIVSLVVAAGIFRLDVSTVNWPVFSAAVVASVISSLATGLFLGALTLASAELHLVTNGVFQLLIVAAGVLVPVADLPNPLAAVSHVLPFSHGVLAARAAFEGAPLHVVAGDLGLELLIAVIYAALAVLGLRLFERAALRKGTLEAIS</sequence>
<dbReference type="InterPro" id="IPR051784">
    <property type="entry name" value="Nod_factor_ABC_transporter"/>
</dbReference>
<evidence type="ECO:0000256" key="4">
    <source>
        <dbReference type="ARBA" id="ARBA00023136"/>
    </source>
</evidence>
<feature type="domain" description="ABC transmembrane type-2" evidence="7">
    <location>
        <begin position="12"/>
        <end position="245"/>
    </location>
</feature>
<keyword evidence="2 6" id="KW-0812">Transmembrane</keyword>
<dbReference type="PANTHER" id="PTHR43229">
    <property type="entry name" value="NODULATION PROTEIN J"/>
    <property type="match status" value="1"/>
</dbReference>
<dbReference type="InterPro" id="IPR047817">
    <property type="entry name" value="ABC2_TM_bact-type"/>
</dbReference>
<feature type="transmembrane region" description="Helical" evidence="6">
    <location>
        <begin position="136"/>
        <end position="159"/>
    </location>
</feature>
<gene>
    <name evidence="8" type="ORF">ACH4GP_30715</name>
</gene>
<evidence type="ECO:0000313" key="9">
    <source>
        <dbReference type="Proteomes" id="UP001610990"/>
    </source>
</evidence>
<feature type="transmembrane region" description="Helical" evidence="6">
    <location>
        <begin position="54"/>
        <end position="76"/>
    </location>
</feature>
<comment type="subcellular location">
    <subcellularLocation>
        <location evidence="1">Membrane</location>
        <topology evidence="1">Multi-pass membrane protein</topology>
    </subcellularLocation>
</comment>
<evidence type="ECO:0000256" key="6">
    <source>
        <dbReference type="SAM" id="Phobius"/>
    </source>
</evidence>
<dbReference type="PANTHER" id="PTHR43229:SF6">
    <property type="entry name" value="ABC-TYPE MULTIDRUG TRANSPORT SYSTEM, PERMEASE COMPONENT"/>
    <property type="match status" value="1"/>
</dbReference>
<organism evidence="8 9">
    <name type="scientific">Streptomyces celluloflavus</name>
    <dbReference type="NCBI Taxonomy" id="58344"/>
    <lineage>
        <taxon>Bacteria</taxon>
        <taxon>Bacillati</taxon>
        <taxon>Actinomycetota</taxon>
        <taxon>Actinomycetes</taxon>
        <taxon>Kitasatosporales</taxon>
        <taxon>Streptomycetaceae</taxon>
        <taxon>Streptomyces</taxon>
    </lineage>
</organism>
<feature type="transmembrane region" description="Helical" evidence="6">
    <location>
        <begin position="21"/>
        <end position="42"/>
    </location>
</feature>
<dbReference type="InterPro" id="IPR000412">
    <property type="entry name" value="ABC_2_transport"/>
</dbReference>
<keyword evidence="3 6" id="KW-1133">Transmembrane helix</keyword>
<keyword evidence="4 6" id="KW-0472">Membrane</keyword>
<evidence type="ECO:0000256" key="3">
    <source>
        <dbReference type="ARBA" id="ARBA00022989"/>
    </source>
</evidence>
<dbReference type="InterPro" id="IPR013525">
    <property type="entry name" value="ABC2_TM"/>
</dbReference>
<evidence type="ECO:0000256" key="2">
    <source>
        <dbReference type="ARBA" id="ARBA00022692"/>
    </source>
</evidence>
<protein>
    <submittedName>
        <fullName evidence="8">ABC transporter permease</fullName>
    </submittedName>
</protein>
<evidence type="ECO:0000313" key="8">
    <source>
        <dbReference type="EMBL" id="MFH8588712.1"/>
    </source>
</evidence>